<dbReference type="InterPro" id="IPR029016">
    <property type="entry name" value="GAF-like_dom_sf"/>
</dbReference>
<keyword evidence="3" id="KW-1185">Reference proteome</keyword>
<dbReference type="PANTHER" id="PTHR43102">
    <property type="entry name" value="SLR1143 PROTEIN"/>
    <property type="match status" value="1"/>
</dbReference>
<organism evidence="2 3">
    <name type="scientific">Pontibacter mangrovi</name>
    <dbReference type="NCBI Taxonomy" id="2589816"/>
    <lineage>
        <taxon>Bacteria</taxon>
        <taxon>Pseudomonadati</taxon>
        <taxon>Bacteroidota</taxon>
        <taxon>Cytophagia</taxon>
        <taxon>Cytophagales</taxon>
        <taxon>Hymenobacteraceae</taxon>
        <taxon>Pontibacter</taxon>
    </lineage>
</organism>
<dbReference type="Gene3D" id="3.30.450.40">
    <property type="match status" value="1"/>
</dbReference>
<dbReference type="InterPro" id="IPR003018">
    <property type="entry name" value="GAF"/>
</dbReference>
<evidence type="ECO:0000259" key="1">
    <source>
        <dbReference type="Pfam" id="PF01590"/>
    </source>
</evidence>
<evidence type="ECO:0000313" key="3">
    <source>
        <dbReference type="Proteomes" id="UP000316727"/>
    </source>
</evidence>
<dbReference type="Pfam" id="PF01590">
    <property type="entry name" value="GAF"/>
    <property type="match status" value="1"/>
</dbReference>
<dbReference type="RefSeq" id="WP_140619895.1">
    <property type="nucleotide sequence ID" value="NZ_VFRQ01000002.1"/>
</dbReference>
<dbReference type="EMBL" id="VFRQ01000002">
    <property type="protein sequence ID" value="TPE45304.1"/>
    <property type="molecule type" value="Genomic_DNA"/>
</dbReference>
<reference evidence="2 3" key="1">
    <citation type="submission" date="2019-06" db="EMBL/GenBank/DDBJ databases">
        <title>A novel bacterium of genus Pontibacter, isolated from marine sediment.</title>
        <authorList>
            <person name="Huang H."/>
            <person name="Mo K."/>
            <person name="Hu Y."/>
        </authorList>
    </citation>
    <scope>NUCLEOTIDE SEQUENCE [LARGE SCALE GENOMIC DNA]</scope>
    <source>
        <strain evidence="2 3">HB172049</strain>
    </source>
</reference>
<dbReference type="AlphaFoldDB" id="A0A501WB75"/>
<dbReference type="PANTHER" id="PTHR43102:SF2">
    <property type="entry name" value="GAF DOMAIN-CONTAINING PROTEIN"/>
    <property type="match status" value="1"/>
</dbReference>
<dbReference type="OrthoDB" id="9811889at2"/>
<dbReference type="SUPFAM" id="SSF55781">
    <property type="entry name" value="GAF domain-like"/>
    <property type="match status" value="1"/>
</dbReference>
<dbReference type="Proteomes" id="UP000316727">
    <property type="component" value="Unassembled WGS sequence"/>
</dbReference>
<proteinExistence type="predicted"/>
<protein>
    <submittedName>
        <fullName evidence="2">GAF domain-containing protein</fullName>
    </submittedName>
</protein>
<comment type="caution">
    <text evidence="2">The sequence shown here is derived from an EMBL/GenBank/DDBJ whole genome shotgun (WGS) entry which is preliminary data.</text>
</comment>
<accession>A0A501WB75</accession>
<sequence length="167" mass="18247">MTPEAQDPESQRLVQLHRYLGIPSIEKGGVYSHVVGMAAHIFKMPIAFLNFVAKEEVLTQASIGLPGLTKVSREKSLCCFAILRDEVTVFRNIREEPCLFMSPFAHGEFGVAFYAAAPLVSPGGLRVGALGVADTKIRDFSRLDELALQKLAAYVIQQIEAQAAATR</sequence>
<feature type="domain" description="GAF" evidence="1">
    <location>
        <begin position="71"/>
        <end position="158"/>
    </location>
</feature>
<name>A0A501WB75_9BACT</name>
<evidence type="ECO:0000313" key="2">
    <source>
        <dbReference type="EMBL" id="TPE45304.1"/>
    </source>
</evidence>
<gene>
    <name evidence="2" type="ORF">FJM65_04495</name>
</gene>